<reference evidence="1 2" key="2">
    <citation type="submission" date="2013-02" db="EMBL/GenBank/DDBJ databases">
        <title>The Genome Sequence of Plasmodium falciparum FCH/4.</title>
        <authorList>
            <consortium name="The Broad Institute Genome Sequencing Platform"/>
            <consortium name="The Broad Institute Genome Sequencing Center for Infectious Disease"/>
            <person name="Neafsey D."/>
            <person name="Cheeseman I."/>
            <person name="Volkman S."/>
            <person name="Adams J."/>
            <person name="Walker B."/>
            <person name="Young S.K."/>
            <person name="Zeng Q."/>
            <person name="Gargeya S."/>
            <person name="Fitzgerald M."/>
            <person name="Haas B."/>
            <person name="Abouelleil A."/>
            <person name="Alvarado L."/>
            <person name="Arachchi H.M."/>
            <person name="Berlin A.M."/>
            <person name="Chapman S.B."/>
            <person name="Dewar J."/>
            <person name="Goldberg J."/>
            <person name="Griggs A."/>
            <person name="Gujja S."/>
            <person name="Hansen M."/>
            <person name="Howarth C."/>
            <person name="Imamovic A."/>
            <person name="Larimer J."/>
            <person name="McCowan C."/>
            <person name="Murphy C."/>
            <person name="Neiman D."/>
            <person name="Pearson M."/>
            <person name="Priest M."/>
            <person name="Roberts A."/>
            <person name="Saif S."/>
            <person name="Shea T."/>
            <person name="Sisk P."/>
            <person name="Sykes S."/>
            <person name="Wortman J."/>
            <person name="Nusbaum C."/>
            <person name="Birren B."/>
        </authorList>
    </citation>
    <scope>NUCLEOTIDE SEQUENCE [LARGE SCALE GENOMIC DNA]</scope>
    <source>
        <strain evidence="1 2">FCH/4</strain>
    </source>
</reference>
<protein>
    <submittedName>
        <fullName evidence="1">Uncharacterized protein</fullName>
    </submittedName>
</protein>
<reference evidence="1 2" key="1">
    <citation type="submission" date="2013-02" db="EMBL/GenBank/DDBJ databases">
        <title>The Genome Annotation of Plasmodium falciparum FCH/4.</title>
        <authorList>
            <consortium name="The Broad Institute Genome Sequencing Platform"/>
            <consortium name="The Broad Institute Genome Sequencing Center for Infectious Disease"/>
            <person name="Neafsey D."/>
            <person name="Hoffman S."/>
            <person name="Volkman S."/>
            <person name="Rosenthal P."/>
            <person name="Walker B."/>
            <person name="Young S.K."/>
            <person name="Zeng Q."/>
            <person name="Gargeya S."/>
            <person name="Fitzgerald M."/>
            <person name="Haas B."/>
            <person name="Abouelleil A."/>
            <person name="Allen A.W."/>
            <person name="Alvarado L."/>
            <person name="Arachchi H.M."/>
            <person name="Berlin A.M."/>
            <person name="Chapman S.B."/>
            <person name="Gainer-Dewar J."/>
            <person name="Goldberg J."/>
            <person name="Griggs A."/>
            <person name="Gujja S."/>
            <person name="Hansen M."/>
            <person name="Howarth C."/>
            <person name="Imamovic A."/>
            <person name="Ireland A."/>
            <person name="Larimer J."/>
            <person name="McCowan C."/>
            <person name="Murphy C."/>
            <person name="Pearson M."/>
            <person name="Poon T.W."/>
            <person name="Priest M."/>
            <person name="Roberts A."/>
            <person name="Saif S."/>
            <person name="Shea T."/>
            <person name="Sisk P."/>
            <person name="Sykes S."/>
            <person name="Wortman J."/>
            <person name="Nusbaum C."/>
            <person name="Birren B."/>
        </authorList>
    </citation>
    <scope>NUCLEOTIDE SEQUENCE [LARGE SCALE GENOMIC DNA]</scope>
    <source>
        <strain evidence="1 2">FCH/4</strain>
    </source>
</reference>
<accession>A0A024VN68</accession>
<sequence length="88" mass="10312">MLSRMLYNSNKIISLKTKQTKNLKNEKIIKINFCSTNKESAIKDEYLVYPKSKKKNKNEINGKFIQLKNSDNNAKLVDIKNIQHKKNI</sequence>
<dbReference type="AlphaFoldDB" id="A0A024VN68"/>
<dbReference type="Proteomes" id="UP000030656">
    <property type="component" value="Unassembled WGS sequence"/>
</dbReference>
<evidence type="ECO:0000313" key="1">
    <source>
        <dbReference type="EMBL" id="ETW29336.1"/>
    </source>
</evidence>
<dbReference type="EMBL" id="KI927973">
    <property type="protein sequence ID" value="ETW29336.1"/>
    <property type="molecule type" value="Genomic_DNA"/>
</dbReference>
<proteinExistence type="predicted"/>
<name>A0A024VN68_PLAFA</name>
<evidence type="ECO:0000313" key="2">
    <source>
        <dbReference type="Proteomes" id="UP000030656"/>
    </source>
</evidence>
<gene>
    <name evidence="1" type="ORF">PFFCH_03232</name>
</gene>
<organism evidence="1 2">
    <name type="scientific">Plasmodium falciparum FCH/4</name>
    <dbReference type="NCBI Taxonomy" id="1036724"/>
    <lineage>
        <taxon>Eukaryota</taxon>
        <taxon>Sar</taxon>
        <taxon>Alveolata</taxon>
        <taxon>Apicomplexa</taxon>
        <taxon>Aconoidasida</taxon>
        <taxon>Haemosporida</taxon>
        <taxon>Plasmodiidae</taxon>
        <taxon>Plasmodium</taxon>
        <taxon>Plasmodium (Laverania)</taxon>
    </lineage>
</organism>
<feature type="non-terminal residue" evidence="1">
    <location>
        <position position="88"/>
    </location>
</feature>